<evidence type="ECO:0000256" key="1">
    <source>
        <dbReference type="ARBA" id="ARBA00009213"/>
    </source>
</evidence>
<proteinExistence type="inferred from homology"/>
<dbReference type="GO" id="GO:0034069">
    <property type="term" value="F:aminoglycoside N-acetyltransferase activity"/>
    <property type="evidence" value="ECO:0007669"/>
    <property type="project" value="TreeGrafter"/>
</dbReference>
<protein>
    <submittedName>
        <fullName evidence="6">GNAT family N-acetyltransferase</fullName>
        <ecNumber evidence="6">2.3.1.-</ecNumber>
    </submittedName>
</protein>
<reference evidence="6" key="1">
    <citation type="submission" date="2022-06" db="EMBL/GenBank/DDBJ databases">
        <title>Amycolatopsis iheyaensis sp. nov., a new species of the genus Amycolatopsis isolated from soil in Iheya island, Japan.</title>
        <authorList>
            <person name="Ngamcharungchit C."/>
            <person name="Kanto H."/>
            <person name="Take A."/>
            <person name="Intra B."/>
            <person name="Matsumoto A."/>
            <person name="Panbangred W."/>
            <person name="Inahashi Y."/>
        </authorList>
    </citation>
    <scope>NUCLEOTIDE SEQUENCE</scope>
    <source>
        <strain evidence="6">OK19-0408</strain>
    </source>
</reference>
<dbReference type="Gene3D" id="3.30.1050.10">
    <property type="entry name" value="SCP2 sterol-binding domain"/>
    <property type="match status" value="1"/>
</dbReference>
<dbReference type="EMBL" id="JAMXQV010000002">
    <property type="protein sequence ID" value="MCR6482237.1"/>
    <property type="molecule type" value="Genomic_DNA"/>
</dbReference>
<gene>
    <name evidence="6" type="ORF">M8542_05390</name>
</gene>
<dbReference type="Proteomes" id="UP001144096">
    <property type="component" value="Unassembled WGS sequence"/>
</dbReference>
<dbReference type="HAMAP" id="MF_01812">
    <property type="entry name" value="Eis"/>
    <property type="match status" value="1"/>
</dbReference>
<name>A0A9X2N7D8_9PSEU</name>
<comment type="caution">
    <text evidence="6">The sequence shown here is derived from an EMBL/GenBank/DDBJ whole genome shotgun (WGS) entry which is preliminary data.</text>
</comment>
<feature type="binding site" evidence="4">
    <location>
        <begin position="118"/>
        <end position="119"/>
    </location>
    <ligand>
        <name>acetyl-CoA</name>
        <dbReference type="ChEBI" id="CHEBI:57288"/>
    </ligand>
</feature>
<dbReference type="GO" id="GO:0030649">
    <property type="term" value="P:aminoglycoside antibiotic catabolic process"/>
    <property type="evidence" value="ECO:0007669"/>
    <property type="project" value="TreeGrafter"/>
</dbReference>
<dbReference type="Pfam" id="PF13527">
    <property type="entry name" value="Acetyltransf_9"/>
    <property type="match status" value="1"/>
</dbReference>
<feature type="binding site" evidence="4">
    <location>
        <begin position="82"/>
        <end position="84"/>
    </location>
    <ligand>
        <name>acetyl-CoA</name>
        <dbReference type="ChEBI" id="CHEBI:57288"/>
    </ligand>
</feature>
<evidence type="ECO:0000313" key="6">
    <source>
        <dbReference type="EMBL" id="MCR6482237.1"/>
    </source>
</evidence>
<evidence type="ECO:0000256" key="4">
    <source>
        <dbReference type="HAMAP-Rule" id="MF_01812"/>
    </source>
</evidence>
<dbReference type="InterPro" id="IPR036527">
    <property type="entry name" value="SCP2_sterol-bd_dom_sf"/>
</dbReference>
<dbReference type="EC" id="2.3.1.-" evidence="6"/>
<dbReference type="InterPro" id="IPR016181">
    <property type="entry name" value="Acyl_CoA_acyltransferase"/>
</dbReference>
<feature type="domain" description="N-acetyltransferase" evidence="5">
    <location>
        <begin position="4"/>
        <end position="153"/>
    </location>
</feature>
<dbReference type="InterPro" id="IPR000182">
    <property type="entry name" value="GNAT_dom"/>
</dbReference>
<dbReference type="PROSITE" id="PS51186">
    <property type="entry name" value="GNAT"/>
    <property type="match status" value="1"/>
</dbReference>
<keyword evidence="2 4" id="KW-0808">Transferase</keyword>
<evidence type="ECO:0000259" key="5">
    <source>
        <dbReference type="PROSITE" id="PS51186"/>
    </source>
</evidence>
<dbReference type="SUPFAM" id="SSF55718">
    <property type="entry name" value="SCP-like"/>
    <property type="match status" value="1"/>
</dbReference>
<dbReference type="NCBIfam" id="NF002367">
    <property type="entry name" value="PRK01346.1-4"/>
    <property type="match status" value="1"/>
</dbReference>
<dbReference type="PANTHER" id="PTHR37817">
    <property type="entry name" value="N-ACETYLTRANSFERASE EIS"/>
    <property type="match status" value="1"/>
</dbReference>
<feature type="active site" description="Proton donor" evidence="4">
    <location>
        <position position="123"/>
    </location>
</feature>
<keyword evidence="3 4" id="KW-0012">Acyltransferase</keyword>
<dbReference type="SUPFAM" id="SSF55729">
    <property type="entry name" value="Acyl-CoA N-acyltransferases (Nat)"/>
    <property type="match status" value="1"/>
</dbReference>
<dbReference type="Gene3D" id="3.40.630.30">
    <property type="match status" value="2"/>
</dbReference>
<dbReference type="InterPro" id="IPR041380">
    <property type="entry name" value="Acetyltransf_17"/>
</dbReference>
<comment type="similarity">
    <text evidence="1 4">Belongs to the acetyltransferase Eis family.</text>
</comment>
<dbReference type="Pfam" id="PF17668">
    <property type="entry name" value="Acetyltransf_17"/>
    <property type="match status" value="1"/>
</dbReference>
<dbReference type="AlphaFoldDB" id="A0A9X2N7D8"/>
<accession>A0A9X2N7D8</accession>
<evidence type="ECO:0000256" key="3">
    <source>
        <dbReference type="ARBA" id="ARBA00023315"/>
    </source>
</evidence>
<dbReference type="InterPro" id="IPR051554">
    <property type="entry name" value="Acetyltransferase_Eis"/>
</dbReference>
<feature type="active site" description="Proton acceptor; via carboxylate" evidence="4">
    <location>
        <position position="400"/>
    </location>
</feature>
<dbReference type="PANTHER" id="PTHR37817:SF1">
    <property type="entry name" value="N-ACETYLTRANSFERASE EIS"/>
    <property type="match status" value="1"/>
</dbReference>
<evidence type="ECO:0000313" key="7">
    <source>
        <dbReference type="Proteomes" id="UP001144096"/>
    </source>
</evidence>
<comment type="subunit">
    <text evidence="4">Homohexamer; trimer of dimers.</text>
</comment>
<feature type="binding site" evidence="4">
    <location>
        <begin position="90"/>
        <end position="95"/>
    </location>
    <ligand>
        <name>acetyl-CoA</name>
        <dbReference type="ChEBI" id="CHEBI:57288"/>
    </ligand>
</feature>
<dbReference type="InterPro" id="IPR025559">
    <property type="entry name" value="Eis_dom"/>
</dbReference>
<keyword evidence="7" id="KW-1185">Reference proteome</keyword>
<dbReference type="Pfam" id="PF13530">
    <property type="entry name" value="SCP2_2"/>
    <property type="match status" value="1"/>
</dbReference>
<dbReference type="RefSeq" id="WP_257918867.1">
    <property type="nucleotide sequence ID" value="NZ_JAMXQV010000002.1"/>
</dbReference>
<dbReference type="InterPro" id="IPR022902">
    <property type="entry name" value="NAcTrfase_Eis"/>
</dbReference>
<sequence>MSDFEIRTLRTDEHRAASDLFRTTVHARPSDDAEWERFAGVYQAGWAVGAFDPELIGTARSFDAELTVPGGARLPTVGVTGVGVRADRTRRGVLRALMTAQLEDFKARGAVFSNLLASEASIYGRFGYGLATRCRTYSVDRHRARLRPDVPLDGEVELLELERALKVLPDVYERIGHRPGMMTRPEVLWRLYGNHARKDHPTLKALVHHGADGPDGYATYHVSGQHTYPWTKQLELVDMFAGTPAAFAGLWRFLLGVDLVDTIVAEERAMDEPIELLLADHRRCTVDRFADEHWLRLVDVEKALRGREYGHADPVVVEVTDPLLPANSGAYRITPDGAERTGEPAALRLDVTTLAMAYLGTWRPSALADAGRIEVRDPAAAVAADRLFATRVASWCGTHF</sequence>
<organism evidence="6 7">
    <name type="scientific">Amycolatopsis iheyensis</name>
    <dbReference type="NCBI Taxonomy" id="2945988"/>
    <lineage>
        <taxon>Bacteria</taxon>
        <taxon>Bacillati</taxon>
        <taxon>Actinomycetota</taxon>
        <taxon>Actinomycetes</taxon>
        <taxon>Pseudonocardiales</taxon>
        <taxon>Pseudonocardiaceae</taxon>
        <taxon>Amycolatopsis</taxon>
    </lineage>
</organism>
<evidence type="ECO:0000256" key="2">
    <source>
        <dbReference type="ARBA" id="ARBA00022679"/>
    </source>
</evidence>